<dbReference type="Pfam" id="PF13473">
    <property type="entry name" value="Cupredoxin_1"/>
    <property type="match status" value="1"/>
</dbReference>
<dbReference type="Proteomes" id="UP001552479">
    <property type="component" value="Unassembled WGS sequence"/>
</dbReference>
<dbReference type="InterPro" id="IPR008972">
    <property type="entry name" value="Cupredoxin"/>
</dbReference>
<comment type="caution">
    <text evidence="3">The sequence shown here is derived from an EMBL/GenBank/DDBJ whole genome shotgun (WGS) entry which is preliminary data.</text>
</comment>
<name>A0ABV3J2U9_9ACTN</name>
<reference evidence="3 4" key="1">
    <citation type="submission" date="2024-06" db="EMBL/GenBank/DDBJ databases">
        <title>The Natural Products Discovery Center: Release of the First 8490 Sequenced Strains for Exploring Actinobacteria Biosynthetic Diversity.</title>
        <authorList>
            <person name="Kalkreuter E."/>
            <person name="Kautsar S.A."/>
            <person name="Yang D."/>
            <person name="Bader C.D."/>
            <person name="Teijaro C.N."/>
            <person name="Fluegel L."/>
            <person name="Davis C.M."/>
            <person name="Simpson J.R."/>
            <person name="Lauterbach L."/>
            <person name="Steele A.D."/>
            <person name="Gui C."/>
            <person name="Meng S."/>
            <person name="Li G."/>
            <person name="Viehrig K."/>
            <person name="Ye F."/>
            <person name="Su P."/>
            <person name="Kiefer A.F."/>
            <person name="Nichols A."/>
            <person name="Cepeda A.J."/>
            <person name="Yan W."/>
            <person name="Fan B."/>
            <person name="Jiang Y."/>
            <person name="Adhikari A."/>
            <person name="Zheng C.-J."/>
            <person name="Schuster L."/>
            <person name="Cowan T.M."/>
            <person name="Smanski M.J."/>
            <person name="Chevrette M.G."/>
            <person name="De Carvalho L.P.S."/>
            <person name="Shen B."/>
        </authorList>
    </citation>
    <scope>NUCLEOTIDE SEQUENCE [LARGE SCALE GENOMIC DNA]</scope>
    <source>
        <strain evidence="3 4">NPDC053791</strain>
    </source>
</reference>
<organism evidence="3 4">
    <name type="scientific">Streptomyces roseoverticillatus</name>
    <dbReference type="NCBI Taxonomy" id="66429"/>
    <lineage>
        <taxon>Bacteria</taxon>
        <taxon>Bacillati</taxon>
        <taxon>Actinomycetota</taxon>
        <taxon>Actinomycetes</taxon>
        <taxon>Kitasatosporales</taxon>
        <taxon>Streptomycetaceae</taxon>
        <taxon>Streptomyces</taxon>
    </lineage>
</organism>
<dbReference type="RefSeq" id="WP_359106808.1">
    <property type="nucleotide sequence ID" value="NZ_JBEZGT010000046.1"/>
</dbReference>
<dbReference type="EMBL" id="JBFASG010000043">
    <property type="protein sequence ID" value="MEV4927023.1"/>
    <property type="molecule type" value="Genomic_DNA"/>
</dbReference>
<dbReference type="PANTHER" id="PTHR36507">
    <property type="entry name" value="BLL1555 PROTEIN"/>
    <property type="match status" value="1"/>
</dbReference>
<proteinExistence type="predicted"/>
<gene>
    <name evidence="3" type="ORF">AB0L03_30070</name>
</gene>
<dbReference type="PANTHER" id="PTHR36507:SF1">
    <property type="entry name" value="BLL1555 PROTEIN"/>
    <property type="match status" value="1"/>
</dbReference>
<accession>A0ABV3J2U9</accession>
<evidence type="ECO:0000256" key="1">
    <source>
        <dbReference type="SAM" id="SignalP"/>
    </source>
</evidence>
<sequence>MPRSPARSLPRLLITLLTTVSLSALLTGPAAPAAGPGRTTTETTVVIEGFEFVPASVTIHAGDSVRWVNKDNDEHTSTSDEPGWDSGIIPPGSTFTQVFGTPGTFGYHCDLHSSLTGKVVVE</sequence>
<evidence type="ECO:0000313" key="3">
    <source>
        <dbReference type="EMBL" id="MEV4927023.1"/>
    </source>
</evidence>
<feature type="domain" description="EfeO-type cupredoxin-like" evidence="2">
    <location>
        <begin position="37"/>
        <end position="121"/>
    </location>
</feature>
<feature type="chain" id="PRO_5045689740" evidence="1">
    <location>
        <begin position="34"/>
        <end position="122"/>
    </location>
</feature>
<evidence type="ECO:0000313" key="4">
    <source>
        <dbReference type="Proteomes" id="UP001552479"/>
    </source>
</evidence>
<dbReference type="SUPFAM" id="SSF49503">
    <property type="entry name" value="Cupredoxins"/>
    <property type="match status" value="1"/>
</dbReference>
<dbReference type="InterPro" id="IPR028096">
    <property type="entry name" value="EfeO_Cupredoxin"/>
</dbReference>
<protein>
    <submittedName>
        <fullName evidence="3">Cupredoxin domain-containing protein</fullName>
    </submittedName>
</protein>
<keyword evidence="1" id="KW-0732">Signal</keyword>
<feature type="signal peptide" evidence="1">
    <location>
        <begin position="1"/>
        <end position="33"/>
    </location>
</feature>
<dbReference type="InterPro" id="IPR052721">
    <property type="entry name" value="ET_Amicyanin"/>
</dbReference>
<keyword evidence="4" id="KW-1185">Reference proteome</keyword>
<evidence type="ECO:0000259" key="2">
    <source>
        <dbReference type="Pfam" id="PF13473"/>
    </source>
</evidence>
<dbReference type="Gene3D" id="2.60.40.420">
    <property type="entry name" value="Cupredoxins - blue copper proteins"/>
    <property type="match status" value="1"/>
</dbReference>